<dbReference type="SUPFAM" id="SSF75471">
    <property type="entry name" value="YhbY-like"/>
    <property type="match status" value="1"/>
</dbReference>
<dbReference type="InterPro" id="IPR001890">
    <property type="entry name" value="RNA-binding_CRM"/>
</dbReference>
<dbReference type="PANTHER" id="PTHR40065:SF3">
    <property type="entry name" value="RNA-BINDING PROTEIN YHBY"/>
    <property type="match status" value="1"/>
</dbReference>
<dbReference type="GeneID" id="98307315"/>
<gene>
    <name evidence="4" type="ORF">FD50_GL002378</name>
</gene>
<dbReference type="InterPro" id="IPR017924">
    <property type="entry name" value="RNA-binding_YhbY"/>
</dbReference>
<dbReference type="InterPro" id="IPR035920">
    <property type="entry name" value="YhbY-like_sf"/>
</dbReference>
<dbReference type="NCBIfam" id="TIGR00253">
    <property type="entry name" value="RNA_bind_YhbY"/>
    <property type="match status" value="1"/>
</dbReference>
<proteinExistence type="predicted"/>
<name>A0A0R1V8A4_9LACO</name>
<dbReference type="PROSITE" id="PS51295">
    <property type="entry name" value="CRM"/>
    <property type="match status" value="1"/>
</dbReference>
<organism evidence="4 5">
    <name type="scientific">Liquorilactobacillus satsumensis DSM 16230 = JCM 12392</name>
    <dbReference type="NCBI Taxonomy" id="1423801"/>
    <lineage>
        <taxon>Bacteria</taxon>
        <taxon>Bacillati</taxon>
        <taxon>Bacillota</taxon>
        <taxon>Bacilli</taxon>
        <taxon>Lactobacillales</taxon>
        <taxon>Lactobacillaceae</taxon>
        <taxon>Liquorilactobacillus</taxon>
    </lineage>
</organism>
<comment type="caution">
    <text evidence="4">The sequence shown here is derived from an EMBL/GenBank/DDBJ whole genome shotgun (WGS) entry which is preliminary data.</text>
</comment>
<sequence length="107" mass="12090">MITGKQKRYLKAQAHSMRPVFQIGKEGLTDEWFEQVGHALEKRELLKVNVLQGAMLEAKEAAAAITANSEITVVQVIGHVLVLYRQAQDPKNRQISTSLQKITQHKR</sequence>
<dbReference type="Proteomes" id="UP000051166">
    <property type="component" value="Unassembled WGS sequence"/>
</dbReference>
<dbReference type="EMBL" id="AZFQ01000019">
    <property type="protein sequence ID" value="KRL99843.1"/>
    <property type="molecule type" value="Genomic_DNA"/>
</dbReference>
<evidence type="ECO:0000256" key="2">
    <source>
        <dbReference type="PROSITE-ProRule" id="PRU00626"/>
    </source>
</evidence>
<dbReference type="OrthoDB" id="9797519at2"/>
<dbReference type="Gene3D" id="3.30.110.60">
    <property type="entry name" value="YhbY-like"/>
    <property type="match status" value="1"/>
</dbReference>
<evidence type="ECO:0000313" key="5">
    <source>
        <dbReference type="Proteomes" id="UP000051166"/>
    </source>
</evidence>
<accession>A0A0R1V8A4</accession>
<dbReference type="STRING" id="1423801.FD50_GL002378"/>
<reference evidence="4 5" key="1">
    <citation type="journal article" date="2015" name="Genome Announc.">
        <title>Expanding the biotechnology potential of lactobacilli through comparative genomics of 213 strains and associated genera.</title>
        <authorList>
            <person name="Sun Z."/>
            <person name="Harris H.M."/>
            <person name="McCann A."/>
            <person name="Guo C."/>
            <person name="Argimon S."/>
            <person name="Zhang W."/>
            <person name="Yang X."/>
            <person name="Jeffery I.B."/>
            <person name="Cooney J.C."/>
            <person name="Kagawa T.F."/>
            <person name="Liu W."/>
            <person name="Song Y."/>
            <person name="Salvetti E."/>
            <person name="Wrobel A."/>
            <person name="Rasinkangas P."/>
            <person name="Parkhill J."/>
            <person name="Rea M.C."/>
            <person name="O'Sullivan O."/>
            <person name="Ritari J."/>
            <person name="Douillard F.P."/>
            <person name="Paul Ross R."/>
            <person name="Yang R."/>
            <person name="Briner A.E."/>
            <person name="Felis G.E."/>
            <person name="de Vos W.M."/>
            <person name="Barrangou R."/>
            <person name="Klaenhammer T.R."/>
            <person name="Caufield P.W."/>
            <person name="Cui Y."/>
            <person name="Zhang H."/>
            <person name="O'Toole P.W."/>
        </authorList>
    </citation>
    <scope>NUCLEOTIDE SEQUENCE [LARGE SCALE GENOMIC DNA]</scope>
    <source>
        <strain evidence="4 5">DSM 16230</strain>
    </source>
</reference>
<evidence type="ECO:0000259" key="3">
    <source>
        <dbReference type="PROSITE" id="PS51295"/>
    </source>
</evidence>
<keyword evidence="5" id="KW-1185">Reference proteome</keyword>
<dbReference type="PANTHER" id="PTHR40065">
    <property type="entry name" value="RNA-BINDING PROTEIN YHBY"/>
    <property type="match status" value="1"/>
</dbReference>
<dbReference type="RefSeq" id="WP_054757063.1">
    <property type="nucleotide sequence ID" value="NZ_AZFQ01000019.1"/>
</dbReference>
<dbReference type="SMART" id="SM01103">
    <property type="entry name" value="CRS1_YhbY"/>
    <property type="match status" value="1"/>
</dbReference>
<feature type="domain" description="CRM" evidence="3">
    <location>
        <begin position="1"/>
        <end position="96"/>
    </location>
</feature>
<dbReference type="PATRIC" id="fig|1423801.4.peg.2435"/>
<protein>
    <recommendedName>
        <fullName evidence="3">CRM domain-containing protein</fullName>
    </recommendedName>
</protein>
<dbReference type="InterPro" id="IPR051925">
    <property type="entry name" value="RNA-binding_domain"/>
</dbReference>
<evidence type="ECO:0000313" key="4">
    <source>
        <dbReference type="EMBL" id="KRL99843.1"/>
    </source>
</evidence>
<dbReference type="Pfam" id="PF01985">
    <property type="entry name" value="CRS1_YhbY"/>
    <property type="match status" value="1"/>
</dbReference>
<evidence type="ECO:0000256" key="1">
    <source>
        <dbReference type="ARBA" id="ARBA00022884"/>
    </source>
</evidence>
<dbReference type="GO" id="GO:0003723">
    <property type="term" value="F:RNA binding"/>
    <property type="evidence" value="ECO:0007669"/>
    <property type="project" value="UniProtKB-UniRule"/>
</dbReference>
<dbReference type="AlphaFoldDB" id="A0A0R1V8A4"/>
<keyword evidence="1 2" id="KW-0694">RNA-binding</keyword>